<comment type="caution">
    <text evidence="1">The sequence shown here is derived from an EMBL/GenBank/DDBJ whole genome shotgun (WGS) entry which is preliminary data.</text>
</comment>
<evidence type="ECO:0000313" key="2">
    <source>
        <dbReference type="Proteomes" id="UP000489600"/>
    </source>
</evidence>
<name>A0A565BLR8_9BRAS</name>
<dbReference type="AlphaFoldDB" id="A0A565BLR8"/>
<dbReference type="OrthoDB" id="1076399at2759"/>
<organism evidence="1 2">
    <name type="scientific">Arabis nemorensis</name>
    <dbReference type="NCBI Taxonomy" id="586526"/>
    <lineage>
        <taxon>Eukaryota</taxon>
        <taxon>Viridiplantae</taxon>
        <taxon>Streptophyta</taxon>
        <taxon>Embryophyta</taxon>
        <taxon>Tracheophyta</taxon>
        <taxon>Spermatophyta</taxon>
        <taxon>Magnoliopsida</taxon>
        <taxon>eudicotyledons</taxon>
        <taxon>Gunneridae</taxon>
        <taxon>Pentapetalae</taxon>
        <taxon>rosids</taxon>
        <taxon>malvids</taxon>
        <taxon>Brassicales</taxon>
        <taxon>Brassicaceae</taxon>
        <taxon>Arabideae</taxon>
        <taxon>Arabis</taxon>
    </lineage>
</organism>
<reference evidence="1" key="1">
    <citation type="submission" date="2019-07" db="EMBL/GenBank/DDBJ databases">
        <authorList>
            <person name="Dittberner H."/>
        </authorList>
    </citation>
    <scope>NUCLEOTIDE SEQUENCE [LARGE SCALE GENOMIC DNA]</scope>
</reference>
<dbReference type="Proteomes" id="UP000489600">
    <property type="component" value="Unassembled WGS sequence"/>
</dbReference>
<gene>
    <name evidence="1" type="ORF">ANE_LOCUS12742</name>
</gene>
<proteinExistence type="predicted"/>
<evidence type="ECO:0000313" key="1">
    <source>
        <dbReference type="EMBL" id="VVB02298.1"/>
    </source>
</evidence>
<accession>A0A565BLR8</accession>
<sequence>MSDKTSFSKASRPDNIHTLIDHKEIQEVPQDHEHSKLDRGVNIHTTRSRGGSLVDDVKDKLERFKCKENFGEIIAFFQGYRPVKVILIFRLHGLSF</sequence>
<keyword evidence="2" id="KW-1185">Reference proteome</keyword>
<protein>
    <submittedName>
        <fullName evidence="1">Uncharacterized protein</fullName>
    </submittedName>
</protein>
<dbReference type="EMBL" id="CABITT030000004">
    <property type="protein sequence ID" value="VVB02298.1"/>
    <property type="molecule type" value="Genomic_DNA"/>
</dbReference>